<gene>
    <name evidence="1" type="ORF">DealDRAFT_0865</name>
</gene>
<dbReference type="EMBL" id="ACJM01000003">
    <property type="protein sequence ID" value="EEG78450.1"/>
    <property type="molecule type" value="Genomic_DNA"/>
</dbReference>
<keyword evidence="2" id="KW-1185">Reference proteome</keyword>
<evidence type="ECO:0008006" key="3">
    <source>
        <dbReference type="Google" id="ProtNLM"/>
    </source>
</evidence>
<reference evidence="1 2" key="1">
    <citation type="submission" date="2009-02" db="EMBL/GenBank/DDBJ databases">
        <title>Sequencing of the draft genome and assembly of Dethiobacter alkaliphilus AHT 1.</title>
        <authorList>
            <consortium name="US DOE Joint Genome Institute (JGI-PGF)"/>
            <person name="Lucas S."/>
            <person name="Copeland A."/>
            <person name="Lapidus A."/>
            <person name="Glavina del Rio T."/>
            <person name="Dalin E."/>
            <person name="Tice H."/>
            <person name="Bruce D."/>
            <person name="Goodwin L."/>
            <person name="Pitluck S."/>
            <person name="Larimer F."/>
            <person name="Land M.L."/>
            <person name="Hauser L."/>
            <person name="Muyzer G."/>
        </authorList>
    </citation>
    <scope>NUCLEOTIDE SEQUENCE [LARGE SCALE GENOMIC DNA]</scope>
    <source>
        <strain evidence="1 2">AHT 1</strain>
    </source>
</reference>
<dbReference type="Proteomes" id="UP000006443">
    <property type="component" value="Unassembled WGS sequence"/>
</dbReference>
<comment type="caution">
    <text evidence="1">The sequence shown here is derived from an EMBL/GenBank/DDBJ whole genome shotgun (WGS) entry which is preliminary data.</text>
</comment>
<dbReference type="RefSeq" id="WP_008515205.1">
    <property type="nucleotide sequence ID" value="NZ_ACJM01000003.1"/>
</dbReference>
<dbReference type="eggNOG" id="ENOG5030CCA">
    <property type="taxonomic scope" value="Bacteria"/>
</dbReference>
<name>C0GEF6_DETAL</name>
<proteinExistence type="predicted"/>
<sequence length="66" mass="7737">MNLSTKEVNYLKDHLSWELAAAKKCYNHGQQCQDQKLSQLLDDIGRMHQENFVDILNYVNQKAKEV</sequence>
<evidence type="ECO:0000313" key="1">
    <source>
        <dbReference type="EMBL" id="EEG78450.1"/>
    </source>
</evidence>
<dbReference type="AlphaFoldDB" id="C0GEF6"/>
<dbReference type="STRING" id="555088.DealDRAFT_0865"/>
<evidence type="ECO:0000313" key="2">
    <source>
        <dbReference type="Proteomes" id="UP000006443"/>
    </source>
</evidence>
<organism evidence="1 2">
    <name type="scientific">Dethiobacter alkaliphilus AHT 1</name>
    <dbReference type="NCBI Taxonomy" id="555088"/>
    <lineage>
        <taxon>Bacteria</taxon>
        <taxon>Bacillati</taxon>
        <taxon>Bacillota</taxon>
        <taxon>Dethiobacteria</taxon>
        <taxon>Dethiobacterales</taxon>
        <taxon>Dethiobacteraceae</taxon>
        <taxon>Dethiobacter</taxon>
    </lineage>
</organism>
<accession>C0GEF6</accession>
<protein>
    <recommendedName>
        <fullName evidence="3">Spore coat protein</fullName>
    </recommendedName>
</protein>